<dbReference type="EMBL" id="BAABKC010000012">
    <property type="protein sequence ID" value="GAA5045953.1"/>
    <property type="molecule type" value="Genomic_DNA"/>
</dbReference>
<keyword evidence="2" id="KW-1185">Reference proteome</keyword>
<evidence type="ECO:0000313" key="2">
    <source>
        <dbReference type="Proteomes" id="UP001500124"/>
    </source>
</evidence>
<comment type="caution">
    <text evidence="1">The sequence shown here is derived from an EMBL/GenBank/DDBJ whole genome shotgun (WGS) entry which is preliminary data.</text>
</comment>
<dbReference type="Proteomes" id="UP001500124">
    <property type="component" value="Unassembled WGS sequence"/>
</dbReference>
<sequence>MTGTSRVCITATTMPANASTGTVAPLALRAGRSVVVSVIEGGLQAVVETWVGESGVADRPGASLIIATGAG</sequence>
<organism evidence="1 2">
    <name type="scientific">Streptomyces similanensis</name>
    <dbReference type="NCBI Taxonomy" id="1274988"/>
    <lineage>
        <taxon>Bacteria</taxon>
        <taxon>Bacillati</taxon>
        <taxon>Actinomycetota</taxon>
        <taxon>Actinomycetes</taxon>
        <taxon>Kitasatosporales</taxon>
        <taxon>Streptomycetaceae</taxon>
        <taxon>Streptomyces</taxon>
    </lineage>
</organism>
<reference evidence="2" key="1">
    <citation type="journal article" date="2019" name="Int. J. Syst. Evol. Microbiol.">
        <title>The Global Catalogue of Microorganisms (GCM) 10K type strain sequencing project: providing services to taxonomists for standard genome sequencing and annotation.</title>
        <authorList>
            <consortium name="The Broad Institute Genomics Platform"/>
            <consortium name="The Broad Institute Genome Sequencing Center for Infectious Disease"/>
            <person name="Wu L."/>
            <person name="Ma J."/>
        </authorList>
    </citation>
    <scope>NUCLEOTIDE SEQUENCE [LARGE SCALE GENOMIC DNA]</scope>
    <source>
        <strain evidence="2">JCM 18410</strain>
    </source>
</reference>
<proteinExistence type="predicted"/>
<gene>
    <name evidence="1" type="ORF">GCM10023336_10080</name>
</gene>
<evidence type="ECO:0000313" key="1">
    <source>
        <dbReference type="EMBL" id="GAA5045953.1"/>
    </source>
</evidence>
<protein>
    <submittedName>
        <fullName evidence="1">Uncharacterized protein</fullName>
    </submittedName>
</protein>
<name>A0ABP9JW04_9ACTN</name>
<accession>A0ABP9JW04</accession>